<dbReference type="InterPro" id="IPR002035">
    <property type="entry name" value="VWF_A"/>
</dbReference>
<accession>A0A5C5VHQ9</accession>
<keyword evidence="1" id="KW-0175">Coiled coil</keyword>
<dbReference type="InterPro" id="IPR036465">
    <property type="entry name" value="vWFA_dom_sf"/>
</dbReference>
<dbReference type="PROSITE" id="PS50234">
    <property type="entry name" value="VWFA"/>
    <property type="match status" value="1"/>
</dbReference>
<evidence type="ECO:0000256" key="1">
    <source>
        <dbReference type="SAM" id="Coils"/>
    </source>
</evidence>
<name>A0A5C5VHQ9_9BACT</name>
<dbReference type="PANTHER" id="PTHR23237">
    <property type="entry name" value="NUCLEOLAR PROTEIN FAMILY A MEMBER 1 SNORNP PROTEIN GAR1"/>
    <property type="match status" value="1"/>
</dbReference>
<feature type="signal peptide" evidence="3">
    <location>
        <begin position="1"/>
        <end position="30"/>
    </location>
</feature>
<dbReference type="GO" id="GO:0034513">
    <property type="term" value="F:box H/ACA snoRNA binding"/>
    <property type="evidence" value="ECO:0007669"/>
    <property type="project" value="TreeGrafter"/>
</dbReference>
<dbReference type="SUPFAM" id="SSF53300">
    <property type="entry name" value="vWA-like"/>
    <property type="match status" value="1"/>
</dbReference>
<evidence type="ECO:0000259" key="4">
    <source>
        <dbReference type="PROSITE" id="PS50234"/>
    </source>
</evidence>
<dbReference type="PANTHER" id="PTHR23237:SF6">
    <property type="entry name" value="H_ACA RIBONUCLEOPROTEIN COMPLEX SUBUNIT 1"/>
    <property type="match status" value="1"/>
</dbReference>
<gene>
    <name evidence="5" type="ORF">KOR34_30840</name>
</gene>
<dbReference type="Pfam" id="PF13768">
    <property type="entry name" value="VWA_3"/>
    <property type="match status" value="1"/>
</dbReference>
<feature type="region of interest" description="Disordered" evidence="2">
    <location>
        <begin position="1338"/>
        <end position="1357"/>
    </location>
</feature>
<feature type="coiled-coil region" evidence="1">
    <location>
        <begin position="554"/>
        <end position="602"/>
    </location>
</feature>
<dbReference type="Proteomes" id="UP000316714">
    <property type="component" value="Unassembled WGS sequence"/>
</dbReference>
<dbReference type="EMBL" id="SIHJ01000001">
    <property type="protein sequence ID" value="TWT38116.1"/>
    <property type="molecule type" value="Genomic_DNA"/>
</dbReference>
<organism evidence="5 6">
    <name type="scientific">Posidoniimonas corsicana</name>
    <dbReference type="NCBI Taxonomy" id="1938618"/>
    <lineage>
        <taxon>Bacteria</taxon>
        <taxon>Pseudomonadati</taxon>
        <taxon>Planctomycetota</taxon>
        <taxon>Planctomycetia</taxon>
        <taxon>Pirellulales</taxon>
        <taxon>Lacipirellulaceae</taxon>
        <taxon>Posidoniimonas</taxon>
    </lineage>
</organism>
<sequence length="1377" mass="146761" precursor="true">MAHESMMNLLTRHSLVIALAAALLPAAAQAGQVGPVGVYQHESGDTYFSMSLSADFGAEPAQAGRNIAVLFDTSASQTGMYRTTALSALKAMLGKLRAEDRVRLYAVDLEARPMGDRFSPAGSAALGAAVEKLKHETPLGSTDLNKALKAAAHDLEESNASNRVVVYIGDGVSAANLLRGPSFAGLISELRDGRVSVNSYAIGPQRDAELLAAIANGTGGNLYVDGAMSLADEASGVTLERANEENARRGAQVGRTLASWAQAEVVWPKSVAVSDSISELYPAELPPMRSDRDSIVVGRLKPDAKQIQISASLGHADRPQPSAWRHAVPEASEANAYLSQLVGQAESDQGVSLPTLGTAGLNEVARTLNAGVEQLTNLAEKAVATGDSKSANQIAEAVLRRDPGNLRAKTVKRVVARKTGESDEPTDNRADLNMVRVAQVEVVDAPALGDPVVVYDSAEPYYDPSGLPPADVVRDDEFLTAVEKQNRIMAEQLRKEVQVAISEARDIMSRSPQDAIQSLKLMAQSIQNAPELLADVRASLSDRLEMALRQASRAASIKDELDRQSEEAIAAARERMQLLDSMEQNREREKQLMDRFNALMDEEQYAQAEEVAEIVRTIDPEGVTPVAADQWAAFSRYHYQNQQLRALRAKAWIETLAQVEQSAIPFPDNPPIVYPDAEFWRQITESRKKYESVGITGKSDSEERIAEALASPLTSAGLDFLDTPLEEVVDFLRTEYEIEIQLDETALDDLGIGTDEPVTVNLRNISLRSALRLMFKQLELTYVIADEVLLITTEEEAETRLTVRVYNVGDLVIDKTPIPALGGAGGGGGGFGGGGGGLGGGGGGFGGGGGGLGGGGGGFGGGGGAFSVPEDLVLTKRAVPTNASAPAVVAEPVRKAKRAAKPSPIKIDDSIPADQFWADYFEAGEVDPAAVRETSRQLMKRGDHAGVVALIQNALRHGQPQPWMYEALGIAMQVAGNSPHDVERAIMSAVDFSSSADELILISHYLTKLELDSRAIQVLQQAVKLDPTLKEAYLLGMKSAERTGDLDGLRWATVGILSRAWPSDQQGIEDEARRLAAATLRQLEVDGRISEHDAYNDDLVAAMQRDCVIRVTWTGDADVDLLVEEPDGSVCSSSNPRTPGGGVMLGDTFATSDGPGQKGFSETYLCPRGFNGAYQAVVRRVWGDVTAGVVTVDVYTNYGAPNEKHQRGQVELGKGDSAVKFELADGRRAERVDEQQLVNAINRQEAVGRAVLAQQLGSMSDPGVTALRPDDLQRIRRRQLAGGGGGAVGFQPQITVLPDGTQLTVNAVATADRRYVIVRPAPSITSISDVSTFTFAGASQDADDGNDDGDDDGDAAALLLGRRGVNVGGDDDAGGNN</sequence>
<proteinExistence type="predicted"/>
<dbReference type="CDD" id="cd00198">
    <property type="entry name" value="vWFA"/>
    <property type="match status" value="1"/>
</dbReference>
<protein>
    <recommendedName>
        <fullName evidence="4">VWFA domain-containing protein</fullName>
    </recommendedName>
</protein>
<evidence type="ECO:0000313" key="5">
    <source>
        <dbReference type="EMBL" id="TWT38116.1"/>
    </source>
</evidence>
<dbReference type="Gene3D" id="3.40.50.410">
    <property type="entry name" value="von Willebrand factor, type A domain"/>
    <property type="match status" value="1"/>
</dbReference>
<feature type="domain" description="VWFA" evidence="4">
    <location>
        <begin position="66"/>
        <end position="246"/>
    </location>
</feature>
<evidence type="ECO:0000256" key="2">
    <source>
        <dbReference type="SAM" id="MobiDB-lite"/>
    </source>
</evidence>
<feature type="compositionally biased region" description="Acidic residues" evidence="2">
    <location>
        <begin position="1341"/>
        <end position="1354"/>
    </location>
</feature>
<evidence type="ECO:0000313" key="6">
    <source>
        <dbReference type="Proteomes" id="UP000316714"/>
    </source>
</evidence>
<keyword evidence="6" id="KW-1185">Reference proteome</keyword>
<dbReference type="OrthoDB" id="291546at2"/>
<comment type="caution">
    <text evidence="5">The sequence shown here is derived from an EMBL/GenBank/DDBJ whole genome shotgun (WGS) entry which is preliminary data.</text>
</comment>
<feature type="chain" id="PRO_5022690205" description="VWFA domain-containing protein" evidence="3">
    <location>
        <begin position="31"/>
        <end position="1377"/>
    </location>
</feature>
<dbReference type="GO" id="GO:0000454">
    <property type="term" value="P:snoRNA guided rRNA pseudouridine synthesis"/>
    <property type="evidence" value="ECO:0007669"/>
    <property type="project" value="TreeGrafter"/>
</dbReference>
<evidence type="ECO:0000256" key="3">
    <source>
        <dbReference type="SAM" id="SignalP"/>
    </source>
</evidence>
<keyword evidence="3" id="KW-0732">Signal</keyword>
<reference evidence="5 6" key="1">
    <citation type="submission" date="2019-02" db="EMBL/GenBank/DDBJ databases">
        <title>Deep-cultivation of Planctomycetes and their phenomic and genomic characterization uncovers novel biology.</title>
        <authorList>
            <person name="Wiegand S."/>
            <person name="Jogler M."/>
            <person name="Boedeker C."/>
            <person name="Pinto D."/>
            <person name="Vollmers J."/>
            <person name="Rivas-Marin E."/>
            <person name="Kohn T."/>
            <person name="Peeters S.H."/>
            <person name="Heuer A."/>
            <person name="Rast P."/>
            <person name="Oberbeckmann S."/>
            <person name="Bunk B."/>
            <person name="Jeske O."/>
            <person name="Meyerdierks A."/>
            <person name="Storesund J.E."/>
            <person name="Kallscheuer N."/>
            <person name="Luecker S."/>
            <person name="Lage O.M."/>
            <person name="Pohl T."/>
            <person name="Merkel B.J."/>
            <person name="Hornburger P."/>
            <person name="Mueller R.-W."/>
            <person name="Bruemmer F."/>
            <person name="Labrenz M."/>
            <person name="Spormann A.M."/>
            <person name="Op Den Camp H."/>
            <person name="Overmann J."/>
            <person name="Amann R."/>
            <person name="Jetten M.S.M."/>
            <person name="Mascher T."/>
            <person name="Medema M.H."/>
            <person name="Devos D.P."/>
            <person name="Kaster A.-K."/>
            <person name="Ovreas L."/>
            <person name="Rohde M."/>
            <person name="Galperin M.Y."/>
            <person name="Jogler C."/>
        </authorList>
    </citation>
    <scope>NUCLEOTIDE SEQUENCE [LARGE SCALE GENOMIC DNA]</scope>
    <source>
        <strain evidence="5 6">KOR34</strain>
    </source>
</reference>